<keyword evidence="1" id="KW-0472">Membrane</keyword>
<sequence length="48" mass="5517">MLQTFINSANLSEKQLMWQCLVHVCFLILAIAMAWADKIVYGTTHKPH</sequence>
<dbReference type="AlphaFoldDB" id="A0AB74ESH9"/>
<keyword evidence="1" id="KW-0812">Transmembrane</keyword>
<keyword evidence="1" id="KW-1133">Transmembrane helix</keyword>
<feature type="transmembrane region" description="Helical" evidence="1">
    <location>
        <begin position="16"/>
        <end position="36"/>
    </location>
</feature>
<accession>A0AB74ESH9</accession>
<evidence type="ECO:0000313" key="2">
    <source>
        <dbReference type="EMBL" id="SCW11456.1"/>
    </source>
</evidence>
<evidence type="ECO:0000256" key="1">
    <source>
        <dbReference type="SAM" id="Phobius"/>
    </source>
</evidence>
<organism evidence="2 3">
    <name type="scientific">Neisseria gonorrhoeae</name>
    <dbReference type="NCBI Taxonomy" id="485"/>
    <lineage>
        <taxon>Bacteria</taxon>
        <taxon>Pseudomonadati</taxon>
        <taxon>Pseudomonadota</taxon>
        <taxon>Betaproteobacteria</taxon>
        <taxon>Neisseriales</taxon>
        <taxon>Neisseriaceae</taxon>
        <taxon>Neisseria</taxon>
    </lineage>
</organism>
<comment type="caution">
    <text evidence="2">The sequence shown here is derived from an EMBL/GenBank/DDBJ whole genome shotgun (WGS) entry which is preliminary data.</text>
</comment>
<dbReference type="Proteomes" id="UP000182484">
    <property type="component" value="Unassembled WGS sequence"/>
</dbReference>
<name>A0AB74ESH9_NEIGO</name>
<proteinExistence type="predicted"/>
<dbReference type="EMBL" id="FMTB01000012">
    <property type="protein sequence ID" value="SCW11456.1"/>
    <property type="molecule type" value="Genomic_DNA"/>
</dbReference>
<evidence type="ECO:0000313" key="3">
    <source>
        <dbReference type="Proteomes" id="UP000182484"/>
    </source>
</evidence>
<gene>
    <name evidence="2" type="ORF">ESCNG_20186</name>
</gene>
<protein>
    <submittedName>
        <fullName evidence="2">Uncharacterized protein</fullName>
    </submittedName>
</protein>
<reference evidence="2 3" key="1">
    <citation type="submission" date="2016-09" db="EMBL/GenBank/DDBJ databases">
        <authorList>
            <person name="Kumanski S."/>
            <person name="Beatrice B."/>
        </authorList>
    </citation>
    <scope>NUCLEOTIDE SEQUENCE [LARGE SCALE GENOMIC DNA]</scope>
    <source>
        <strain evidence="2">Mankind</strain>
    </source>
</reference>